<reference evidence="2 4" key="1">
    <citation type="journal article" date="2012" name="Nature">
        <title>Algal genomes reveal evolutionary mosaicism and the fate of nucleomorphs.</title>
        <authorList>
            <consortium name="DOE Joint Genome Institute"/>
            <person name="Curtis B.A."/>
            <person name="Tanifuji G."/>
            <person name="Burki F."/>
            <person name="Gruber A."/>
            <person name="Irimia M."/>
            <person name="Maruyama S."/>
            <person name="Arias M.C."/>
            <person name="Ball S.G."/>
            <person name="Gile G.H."/>
            <person name="Hirakawa Y."/>
            <person name="Hopkins J.F."/>
            <person name="Kuo A."/>
            <person name="Rensing S.A."/>
            <person name="Schmutz J."/>
            <person name="Symeonidi A."/>
            <person name="Elias M."/>
            <person name="Eveleigh R.J."/>
            <person name="Herman E.K."/>
            <person name="Klute M.J."/>
            <person name="Nakayama T."/>
            <person name="Obornik M."/>
            <person name="Reyes-Prieto A."/>
            <person name="Armbrust E.V."/>
            <person name="Aves S.J."/>
            <person name="Beiko R.G."/>
            <person name="Coutinho P."/>
            <person name="Dacks J.B."/>
            <person name="Durnford D.G."/>
            <person name="Fast N.M."/>
            <person name="Green B.R."/>
            <person name="Grisdale C.J."/>
            <person name="Hempel F."/>
            <person name="Henrissat B."/>
            <person name="Hoppner M.P."/>
            <person name="Ishida K."/>
            <person name="Kim E."/>
            <person name="Koreny L."/>
            <person name="Kroth P.G."/>
            <person name="Liu Y."/>
            <person name="Malik S.B."/>
            <person name="Maier U.G."/>
            <person name="McRose D."/>
            <person name="Mock T."/>
            <person name="Neilson J.A."/>
            <person name="Onodera N.T."/>
            <person name="Poole A.M."/>
            <person name="Pritham E.J."/>
            <person name="Richards T.A."/>
            <person name="Rocap G."/>
            <person name="Roy S.W."/>
            <person name="Sarai C."/>
            <person name="Schaack S."/>
            <person name="Shirato S."/>
            <person name="Slamovits C.H."/>
            <person name="Spencer D.F."/>
            <person name="Suzuki S."/>
            <person name="Worden A.Z."/>
            <person name="Zauner S."/>
            <person name="Barry K."/>
            <person name="Bell C."/>
            <person name="Bharti A.K."/>
            <person name="Crow J.A."/>
            <person name="Grimwood J."/>
            <person name="Kramer R."/>
            <person name="Lindquist E."/>
            <person name="Lucas S."/>
            <person name="Salamov A."/>
            <person name="McFadden G.I."/>
            <person name="Lane C.E."/>
            <person name="Keeling P.J."/>
            <person name="Gray M.W."/>
            <person name="Grigoriev I.V."/>
            <person name="Archibald J.M."/>
        </authorList>
    </citation>
    <scope>NUCLEOTIDE SEQUENCE</scope>
    <source>
        <strain evidence="2 4">CCMP2712</strain>
    </source>
</reference>
<protein>
    <recommendedName>
        <fullName evidence="1">PH domain-containing protein</fullName>
    </recommendedName>
</protein>
<dbReference type="InterPro" id="IPR001849">
    <property type="entry name" value="PH_domain"/>
</dbReference>
<evidence type="ECO:0000259" key="1">
    <source>
        <dbReference type="PROSITE" id="PS50003"/>
    </source>
</evidence>
<sequence>MAASIIIKNLRRRAAEQGEEEAVQGFKDVELTRSDAPNKRVREGMVEKKFLSSSGLVSWQARYAILSESFLVLADPEEREAVIDMIPLIDVLRVSTRARRTRACSSLSSFDKDKDKDKEEEEEETMIIRTIPGGRNCGRNYTFRMPEGNLWEWYDEVEEKIELAKRWHEKMRIMEEIGPSLLNRTRHKVLSMYEGTSFQTLVALLILASFAVDLGEAEVLPQDGSKQDVLFQNLGIFFT</sequence>
<dbReference type="PROSITE" id="PS50003">
    <property type="entry name" value="PH_DOMAIN"/>
    <property type="match status" value="1"/>
</dbReference>
<reference evidence="4" key="2">
    <citation type="submission" date="2012-11" db="EMBL/GenBank/DDBJ databases">
        <authorList>
            <person name="Kuo A."/>
            <person name="Curtis B.A."/>
            <person name="Tanifuji G."/>
            <person name="Burki F."/>
            <person name="Gruber A."/>
            <person name="Irimia M."/>
            <person name="Maruyama S."/>
            <person name="Arias M.C."/>
            <person name="Ball S.G."/>
            <person name="Gile G.H."/>
            <person name="Hirakawa Y."/>
            <person name="Hopkins J.F."/>
            <person name="Rensing S.A."/>
            <person name="Schmutz J."/>
            <person name="Symeonidi A."/>
            <person name="Elias M."/>
            <person name="Eveleigh R.J."/>
            <person name="Herman E.K."/>
            <person name="Klute M.J."/>
            <person name="Nakayama T."/>
            <person name="Obornik M."/>
            <person name="Reyes-Prieto A."/>
            <person name="Armbrust E.V."/>
            <person name="Aves S.J."/>
            <person name="Beiko R.G."/>
            <person name="Coutinho P."/>
            <person name="Dacks J.B."/>
            <person name="Durnford D.G."/>
            <person name="Fast N.M."/>
            <person name="Green B.R."/>
            <person name="Grisdale C."/>
            <person name="Hempe F."/>
            <person name="Henrissat B."/>
            <person name="Hoppner M.P."/>
            <person name="Ishida K.-I."/>
            <person name="Kim E."/>
            <person name="Koreny L."/>
            <person name="Kroth P.G."/>
            <person name="Liu Y."/>
            <person name="Malik S.-B."/>
            <person name="Maier U.G."/>
            <person name="McRose D."/>
            <person name="Mock T."/>
            <person name="Neilson J.A."/>
            <person name="Onodera N.T."/>
            <person name="Poole A.M."/>
            <person name="Pritham E.J."/>
            <person name="Richards T.A."/>
            <person name="Rocap G."/>
            <person name="Roy S.W."/>
            <person name="Sarai C."/>
            <person name="Schaack S."/>
            <person name="Shirato S."/>
            <person name="Slamovits C.H."/>
            <person name="Spencer D.F."/>
            <person name="Suzuki S."/>
            <person name="Worden A.Z."/>
            <person name="Zauner S."/>
            <person name="Barry K."/>
            <person name="Bell C."/>
            <person name="Bharti A.K."/>
            <person name="Crow J.A."/>
            <person name="Grimwood J."/>
            <person name="Kramer R."/>
            <person name="Lindquist E."/>
            <person name="Lucas S."/>
            <person name="Salamov A."/>
            <person name="McFadden G.I."/>
            <person name="Lane C.E."/>
            <person name="Keeling P.J."/>
            <person name="Gray M.W."/>
            <person name="Grigoriev I.V."/>
            <person name="Archibald J.M."/>
        </authorList>
    </citation>
    <scope>NUCLEOTIDE SEQUENCE</scope>
    <source>
        <strain evidence="4">CCMP2712</strain>
    </source>
</reference>
<dbReference type="AlphaFoldDB" id="L1I429"/>
<organism evidence="2">
    <name type="scientific">Guillardia theta (strain CCMP2712)</name>
    <name type="common">Cryptophyte</name>
    <dbReference type="NCBI Taxonomy" id="905079"/>
    <lineage>
        <taxon>Eukaryota</taxon>
        <taxon>Cryptophyceae</taxon>
        <taxon>Pyrenomonadales</taxon>
        <taxon>Geminigeraceae</taxon>
        <taxon>Guillardia</taxon>
    </lineage>
</organism>
<name>L1I429_GUITC</name>
<dbReference type="PaxDb" id="55529-EKX30996"/>
<gene>
    <name evidence="2" type="ORF">GUITHDRAFT_149564</name>
</gene>
<dbReference type="SMART" id="SM00233">
    <property type="entry name" value="PH"/>
    <property type="match status" value="1"/>
</dbReference>
<feature type="domain" description="PH" evidence="1">
    <location>
        <begin position="39"/>
        <end position="176"/>
    </location>
</feature>
<dbReference type="KEGG" id="gtt:GUITHDRAFT_149564"/>
<dbReference type="GeneID" id="17287716"/>
<evidence type="ECO:0000313" key="3">
    <source>
        <dbReference type="EnsemblProtists" id="EKX30996"/>
    </source>
</evidence>
<evidence type="ECO:0000313" key="4">
    <source>
        <dbReference type="Proteomes" id="UP000011087"/>
    </source>
</evidence>
<evidence type="ECO:0000313" key="2">
    <source>
        <dbReference type="EMBL" id="EKX30996.1"/>
    </source>
</evidence>
<dbReference type="HOGENOM" id="CLU_1163731_0_0_1"/>
<dbReference type="RefSeq" id="XP_005817976.1">
    <property type="nucleotide sequence ID" value="XM_005817919.1"/>
</dbReference>
<dbReference type="SUPFAM" id="SSF50729">
    <property type="entry name" value="PH domain-like"/>
    <property type="match status" value="1"/>
</dbReference>
<dbReference type="EnsemblProtists" id="EKX30996">
    <property type="protein sequence ID" value="EKX30996"/>
    <property type="gene ID" value="GUITHDRAFT_149564"/>
</dbReference>
<proteinExistence type="predicted"/>
<dbReference type="EMBL" id="JH993406">
    <property type="protein sequence ID" value="EKX30996.1"/>
    <property type="molecule type" value="Genomic_DNA"/>
</dbReference>
<keyword evidence="4" id="KW-1185">Reference proteome</keyword>
<accession>L1I429</accession>
<reference evidence="3" key="3">
    <citation type="submission" date="2015-06" db="UniProtKB">
        <authorList>
            <consortium name="EnsemblProtists"/>
        </authorList>
    </citation>
    <scope>IDENTIFICATION</scope>
</reference>
<feature type="non-terminal residue" evidence="2">
    <location>
        <position position="1"/>
    </location>
</feature>
<dbReference type="Proteomes" id="UP000011087">
    <property type="component" value="Unassembled WGS sequence"/>
</dbReference>
<dbReference type="eggNOG" id="ENOG502T0F3">
    <property type="taxonomic scope" value="Eukaryota"/>
</dbReference>